<dbReference type="AlphaFoldDB" id="A0A7Y8BUH7"/>
<dbReference type="RefSeq" id="WP_177103532.1">
    <property type="nucleotide sequence ID" value="NZ_JACAQA010000027.1"/>
</dbReference>
<proteinExistence type="predicted"/>
<gene>
    <name evidence="2" type="ORF">HX830_26210</name>
</gene>
<evidence type="ECO:0000313" key="2">
    <source>
        <dbReference type="EMBL" id="NWB88369.1"/>
    </source>
</evidence>
<organism evidence="2 3">
    <name type="scientific">Pseudomonas gingeri</name>
    <dbReference type="NCBI Taxonomy" id="117681"/>
    <lineage>
        <taxon>Bacteria</taxon>
        <taxon>Pseudomonadati</taxon>
        <taxon>Pseudomonadota</taxon>
        <taxon>Gammaproteobacteria</taxon>
        <taxon>Pseudomonadales</taxon>
        <taxon>Pseudomonadaceae</taxon>
        <taxon>Pseudomonas</taxon>
    </lineage>
</organism>
<keyword evidence="1" id="KW-0472">Membrane</keyword>
<accession>A0A7Y8BUH7</accession>
<evidence type="ECO:0000256" key="1">
    <source>
        <dbReference type="SAM" id="Phobius"/>
    </source>
</evidence>
<protein>
    <submittedName>
        <fullName evidence="2">Uncharacterized protein</fullName>
    </submittedName>
</protein>
<dbReference type="Proteomes" id="UP000522864">
    <property type="component" value="Unassembled WGS sequence"/>
</dbReference>
<reference evidence="2 3" key="1">
    <citation type="submission" date="2020-04" db="EMBL/GenBank/DDBJ databases">
        <title>Molecular characterization of pseudomonads from Agaricus bisporus reveal novel blotch 2 pathogens in Western Europe.</title>
        <authorList>
            <person name="Taparia T."/>
            <person name="Krijger M."/>
            <person name="Haynes E."/>
            <person name="Elpinstone J.G."/>
            <person name="Noble R."/>
            <person name="Van Der Wolf J."/>
        </authorList>
    </citation>
    <scope>NUCLEOTIDE SEQUENCE [LARGE SCALE GENOMIC DNA]</scope>
    <source>
        <strain evidence="2 3">G9001</strain>
    </source>
</reference>
<name>A0A7Y8BUH7_9PSED</name>
<comment type="caution">
    <text evidence="2">The sequence shown here is derived from an EMBL/GenBank/DDBJ whole genome shotgun (WGS) entry which is preliminary data.</text>
</comment>
<keyword evidence="1" id="KW-0812">Transmembrane</keyword>
<dbReference type="EMBL" id="JACAQA010000027">
    <property type="protein sequence ID" value="NWB88369.1"/>
    <property type="molecule type" value="Genomic_DNA"/>
</dbReference>
<keyword evidence="1" id="KW-1133">Transmembrane helix</keyword>
<sequence>MMTLEIAGAFLVLLLNFFGLGLSAYVAKTKLDLAEVYLKDNVVVMAERRYWRGNSYNDRMARTFAIGGLFVFSTRCIRRGWLTEQELESIPITLRRWFVVPFYLGMLFLSIAIIYWGWQQF</sequence>
<feature type="transmembrane region" description="Helical" evidence="1">
    <location>
        <begin position="60"/>
        <end position="77"/>
    </location>
</feature>
<feature type="transmembrane region" description="Helical" evidence="1">
    <location>
        <begin position="97"/>
        <end position="118"/>
    </location>
</feature>
<evidence type="ECO:0000313" key="3">
    <source>
        <dbReference type="Proteomes" id="UP000522864"/>
    </source>
</evidence>